<dbReference type="InParanoid" id="A0A0H2RGA3"/>
<proteinExistence type="predicted"/>
<dbReference type="EMBL" id="KQ086865">
    <property type="protein sequence ID" value="KLO03936.1"/>
    <property type="molecule type" value="Genomic_DNA"/>
</dbReference>
<feature type="region of interest" description="Disordered" evidence="1">
    <location>
        <begin position="1"/>
        <end position="34"/>
    </location>
</feature>
<name>A0A0H2RGA3_9AGAM</name>
<evidence type="ECO:0000313" key="3">
    <source>
        <dbReference type="Proteomes" id="UP000053477"/>
    </source>
</evidence>
<protein>
    <submittedName>
        <fullName evidence="2">Uncharacterized protein</fullName>
    </submittedName>
</protein>
<dbReference type="AlphaFoldDB" id="A0A0H2RGA3"/>
<evidence type="ECO:0000313" key="2">
    <source>
        <dbReference type="EMBL" id="KLO03936.1"/>
    </source>
</evidence>
<keyword evidence="3" id="KW-1185">Reference proteome</keyword>
<accession>A0A0H2RGA3</accession>
<feature type="compositionally biased region" description="Low complexity" evidence="1">
    <location>
        <begin position="178"/>
        <end position="199"/>
    </location>
</feature>
<evidence type="ECO:0000256" key="1">
    <source>
        <dbReference type="SAM" id="MobiDB-lite"/>
    </source>
</evidence>
<organism evidence="2 3">
    <name type="scientific">Schizopora paradoxa</name>
    <dbReference type="NCBI Taxonomy" id="27342"/>
    <lineage>
        <taxon>Eukaryota</taxon>
        <taxon>Fungi</taxon>
        <taxon>Dikarya</taxon>
        <taxon>Basidiomycota</taxon>
        <taxon>Agaricomycotina</taxon>
        <taxon>Agaricomycetes</taxon>
        <taxon>Hymenochaetales</taxon>
        <taxon>Schizoporaceae</taxon>
        <taxon>Schizopora</taxon>
    </lineage>
</organism>
<feature type="region of interest" description="Disordered" evidence="1">
    <location>
        <begin position="173"/>
        <end position="215"/>
    </location>
</feature>
<feature type="compositionally biased region" description="Polar residues" evidence="1">
    <location>
        <begin position="1"/>
        <end position="20"/>
    </location>
</feature>
<dbReference type="Proteomes" id="UP000053477">
    <property type="component" value="Unassembled WGS sequence"/>
</dbReference>
<reference evidence="2 3" key="1">
    <citation type="submission" date="2015-04" db="EMBL/GenBank/DDBJ databases">
        <title>Complete genome sequence of Schizopora paradoxa KUC8140, a cosmopolitan wood degrader in East Asia.</title>
        <authorList>
            <consortium name="DOE Joint Genome Institute"/>
            <person name="Min B."/>
            <person name="Park H."/>
            <person name="Jang Y."/>
            <person name="Kim J.-J."/>
            <person name="Kim K.H."/>
            <person name="Pangilinan J."/>
            <person name="Lipzen A."/>
            <person name="Riley R."/>
            <person name="Grigoriev I.V."/>
            <person name="Spatafora J.W."/>
            <person name="Choi I.-G."/>
        </authorList>
    </citation>
    <scope>NUCLEOTIDE SEQUENCE [LARGE SCALE GENOMIC DNA]</scope>
    <source>
        <strain evidence="2 3">KUC8140</strain>
    </source>
</reference>
<sequence>MYEQQMPQQPRSSNLPQGTGQVVEYHSPPGPPPLQLTQTVTHQWQAEYGRHAQFQQPRLPPYQQPYPEQTHFQIPTPLSQVAIGAAHGYGYRTGQVPRPIVPPQFSSPQAYYLQPHQIAALSTQFQLYVTTQSPGGYQQVQINSVNDVLPYGFVLSQMNRSYVQYAPSAPQAYPNPPMSTATTTPHTPQQPIASSSITRTPPPRTTSGSQRKHHLLKATTLPGSREGFVKFKSYDDFKVFYDGFDDQERLAFILQAVGSSPLSLRAMDEDQRWRIALTPSYLTWLFDSKNPLYSEGCKSAHPQDRQAVRHALDHLPNDYPFRTQMFLHLDALDKTDLPTNVDFFKSKLK</sequence>
<gene>
    <name evidence="2" type="ORF">SCHPADRAFT_948162</name>
</gene>